<feature type="compositionally biased region" description="Low complexity" evidence="5">
    <location>
        <begin position="382"/>
        <end position="393"/>
    </location>
</feature>
<dbReference type="STRING" id="1047168.A0A0F4G944"/>
<keyword evidence="3" id="KW-0963">Cytoplasm</keyword>
<evidence type="ECO:0000256" key="1">
    <source>
        <dbReference type="ARBA" id="ARBA00004123"/>
    </source>
</evidence>
<evidence type="ECO:0000313" key="7">
    <source>
        <dbReference type="Proteomes" id="UP000033647"/>
    </source>
</evidence>
<evidence type="ECO:0000313" key="6">
    <source>
        <dbReference type="EMBL" id="KJX93507.1"/>
    </source>
</evidence>
<comment type="subcellular location">
    <subcellularLocation>
        <location evidence="2">Cytoplasm</location>
    </subcellularLocation>
    <subcellularLocation>
        <location evidence="1">Nucleus</location>
    </subcellularLocation>
</comment>
<keyword evidence="7" id="KW-1185">Reference proteome</keyword>
<comment type="caution">
    <text evidence="6">The sequence shown here is derived from an EMBL/GenBank/DDBJ whole genome shotgun (WGS) entry which is preliminary data.</text>
</comment>
<proteinExistence type="predicted"/>
<dbReference type="OrthoDB" id="7344096at2759"/>
<dbReference type="GO" id="GO:0005634">
    <property type="term" value="C:nucleus"/>
    <property type="evidence" value="ECO:0007669"/>
    <property type="project" value="UniProtKB-SubCell"/>
</dbReference>
<dbReference type="PROSITE" id="PS50096">
    <property type="entry name" value="IQ"/>
    <property type="match status" value="1"/>
</dbReference>
<reference evidence="6 7" key="1">
    <citation type="submission" date="2015-03" db="EMBL/GenBank/DDBJ databases">
        <title>RNA-seq based gene annotation and comparative genomics of four Zymoseptoria species reveal species-specific pathogenicity related genes and transposable element activity.</title>
        <authorList>
            <person name="Grandaubert J."/>
            <person name="Bhattacharyya A."/>
            <person name="Stukenbrock E.H."/>
        </authorList>
    </citation>
    <scope>NUCLEOTIDE SEQUENCE [LARGE SCALE GENOMIC DNA]</scope>
    <source>
        <strain evidence="6 7">Zb18110</strain>
    </source>
</reference>
<dbReference type="PANTHER" id="PTHR31250">
    <property type="entry name" value="IQ DOMAIN-CONTAINING PROTEIN IQM3"/>
    <property type="match status" value="1"/>
</dbReference>
<evidence type="ECO:0000256" key="3">
    <source>
        <dbReference type="ARBA" id="ARBA00022490"/>
    </source>
</evidence>
<dbReference type="InterPro" id="IPR044159">
    <property type="entry name" value="IQM"/>
</dbReference>
<feature type="compositionally biased region" description="Basic and acidic residues" evidence="5">
    <location>
        <begin position="543"/>
        <end position="581"/>
    </location>
</feature>
<dbReference type="EMBL" id="LAFY01004263">
    <property type="protein sequence ID" value="KJX93507.1"/>
    <property type="molecule type" value="Genomic_DNA"/>
</dbReference>
<dbReference type="PANTHER" id="PTHR31250:SF27">
    <property type="entry name" value="IQ DOMAIN-CONTAINING PROTEIN IQM5"/>
    <property type="match status" value="1"/>
</dbReference>
<dbReference type="GO" id="GO:0005737">
    <property type="term" value="C:cytoplasm"/>
    <property type="evidence" value="ECO:0007669"/>
    <property type="project" value="UniProtKB-SubCell"/>
</dbReference>
<dbReference type="Proteomes" id="UP000033647">
    <property type="component" value="Unassembled WGS sequence"/>
</dbReference>
<sequence length="621" mass="71315">MHRAPQHPSTQYPLWSFETFSRSLGRLDSRLTSHRISCVIRASDNTRAHVLTPPSTRFTTLSRGEYLISFTWHVTSLTTKMSSIDDGRNSSKTTTIKPSDPFALPPPDVLRDLARKQDERAKAIRERRRHEVRGVHGKVDEETQAAQIIQRNYRGHRDRRALKGCGLDPSTRWLELVKETHYNSLTRPKSNVTRFDANSPKQRTRLRWTHAGAAALRAGSDDTSEDEGEDAKIKRQRKAQREKHAKTMGIEYFLEMVDTKHRYGSNLRRYHKEWTAADTKENFFYWLDVGSGKDLDLPDRPRKRLDTEQVRYLSREERKKYLVRIDAQGRFVWDRTGKPITTSPYFRDSIDGIVHESATIPTWREVTTGEKEEPQQCPLDDSSSMSSTISTGSVEDGQKYANEEFHDAKGLAKINHLSVDTLMNHLLRKTTKKNVWIFVADTSFRLYLGIKQSGAFQHSSFLKGARVSAAGLIKIKRGQVRKLSPLSGHYAPTSRLFREFVRNLKEAGADLSRLNISRSYAVILGLESYVKVKKRANTITQKGKDILNPEEKKKREEAEMDKSQSAAREREVVRKEREHYRRTSSMSYRLKKKLGMEERDNLEAGGSQPGEPLEAEKKTDG</sequence>
<feature type="region of interest" description="Disordered" evidence="5">
    <location>
        <begin position="214"/>
        <end position="242"/>
    </location>
</feature>
<evidence type="ECO:0000256" key="2">
    <source>
        <dbReference type="ARBA" id="ARBA00004496"/>
    </source>
</evidence>
<dbReference type="AlphaFoldDB" id="A0A0F4G944"/>
<organism evidence="6 7">
    <name type="scientific">Zymoseptoria brevis</name>
    <dbReference type="NCBI Taxonomy" id="1047168"/>
    <lineage>
        <taxon>Eukaryota</taxon>
        <taxon>Fungi</taxon>
        <taxon>Dikarya</taxon>
        <taxon>Ascomycota</taxon>
        <taxon>Pezizomycotina</taxon>
        <taxon>Dothideomycetes</taxon>
        <taxon>Dothideomycetidae</taxon>
        <taxon>Mycosphaerellales</taxon>
        <taxon>Mycosphaerellaceae</taxon>
        <taxon>Zymoseptoria</taxon>
    </lineage>
</organism>
<evidence type="ECO:0000256" key="4">
    <source>
        <dbReference type="ARBA" id="ARBA00023242"/>
    </source>
</evidence>
<feature type="region of interest" description="Disordered" evidence="5">
    <location>
        <begin position="543"/>
        <end position="621"/>
    </location>
</feature>
<gene>
    <name evidence="6" type="ORF">TI39_contig4304g00005</name>
</gene>
<evidence type="ECO:0000256" key="5">
    <source>
        <dbReference type="SAM" id="MobiDB-lite"/>
    </source>
</evidence>
<protein>
    <recommendedName>
        <fullName evidence="8">IQ calmodulin-binding motif protein</fullName>
    </recommendedName>
</protein>
<name>A0A0F4G944_9PEZI</name>
<feature type="region of interest" description="Disordered" evidence="5">
    <location>
        <begin position="367"/>
        <end position="393"/>
    </location>
</feature>
<feature type="region of interest" description="Disordered" evidence="5">
    <location>
        <begin position="82"/>
        <end position="106"/>
    </location>
</feature>
<accession>A0A0F4G944</accession>
<keyword evidence="4" id="KW-0539">Nucleus</keyword>
<evidence type="ECO:0008006" key="8">
    <source>
        <dbReference type="Google" id="ProtNLM"/>
    </source>
</evidence>